<reference evidence="1 2" key="1">
    <citation type="submission" date="2023-12" db="EMBL/GenBank/DDBJ databases">
        <title>Description of an unclassified Opitutus bacterium of Verrucomicrobiota.</title>
        <authorList>
            <person name="Zhang D.-F."/>
        </authorList>
    </citation>
    <scope>NUCLEOTIDE SEQUENCE [LARGE SCALE GENOMIC DNA]</scope>
    <source>
        <strain evidence="1 2">WL0086</strain>
    </source>
</reference>
<protein>
    <submittedName>
        <fullName evidence="1">Transcriptional repressor</fullName>
    </submittedName>
</protein>
<dbReference type="Proteomes" id="UP000738431">
    <property type="component" value="Chromosome"/>
</dbReference>
<dbReference type="SUPFAM" id="SSF46785">
    <property type="entry name" value="Winged helix' DNA-binding domain"/>
    <property type="match status" value="1"/>
</dbReference>
<dbReference type="InterPro" id="IPR036388">
    <property type="entry name" value="WH-like_DNA-bd_sf"/>
</dbReference>
<proteinExistence type="predicted"/>
<dbReference type="PANTHER" id="PTHR33202">
    <property type="entry name" value="ZINC UPTAKE REGULATION PROTEIN"/>
    <property type="match status" value="1"/>
</dbReference>
<dbReference type="InterPro" id="IPR036390">
    <property type="entry name" value="WH_DNA-bd_sf"/>
</dbReference>
<accession>A0ABZ1CBE1</accession>
<dbReference type="RefSeq" id="WP_221031914.1">
    <property type="nucleotide sequence ID" value="NZ_CP139781.1"/>
</dbReference>
<dbReference type="Gene3D" id="1.10.10.10">
    <property type="entry name" value="Winged helix-like DNA-binding domain superfamily/Winged helix DNA-binding domain"/>
    <property type="match status" value="1"/>
</dbReference>
<sequence>MIASTQTNHPLPTSNDDESPTAAALQVACNRLKSAGLRITQPRIAILEALIKRSLPASIEQIHAELSHTACDLVTVYRCLAAFEELGLVRRCFFHNGTSLYQIALDDTPSYHVVDKSNNSVSELDSDLAVELRDAMEEIEKKLIARGYTNVSHMIEFFARAPKHPIDRVQNGAVMAEIR</sequence>
<dbReference type="Pfam" id="PF01475">
    <property type="entry name" value="FUR"/>
    <property type="match status" value="1"/>
</dbReference>
<gene>
    <name evidence="1" type="ORF">K1X11_005335</name>
</gene>
<dbReference type="InterPro" id="IPR002481">
    <property type="entry name" value="FUR"/>
</dbReference>
<organism evidence="1 2">
    <name type="scientific">Actomonas aquatica</name>
    <dbReference type="NCBI Taxonomy" id="2866162"/>
    <lineage>
        <taxon>Bacteria</taxon>
        <taxon>Pseudomonadati</taxon>
        <taxon>Verrucomicrobiota</taxon>
        <taxon>Opitutia</taxon>
        <taxon>Opitutales</taxon>
        <taxon>Opitutaceae</taxon>
        <taxon>Actomonas</taxon>
    </lineage>
</organism>
<dbReference type="PANTHER" id="PTHR33202:SF7">
    <property type="entry name" value="FERRIC UPTAKE REGULATION PROTEIN"/>
    <property type="match status" value="1"/>
</dbReference>
<name>A0ABZ1CBE1_9BACT</name>
<evidence type="ECO:0000313" key="1">
    <source>
        <dbReference type="EMBL" id="WRQ88818.1"/>
    </source>
</evidence>
<dbReference type="EMBL" id="CP139781">
    <property type="protein sequence ID" value="WRQ88818.1"/>
    <property type="molecule type" value="Genomic_DNA"/>
</dbReference>
<keyword evidence="2" id="KW-1185">Reference proteome</keyword>
<evidence type="ECO:0000313" key="2">
    <source>
        <dbReference type="Proteomes" id="UP000738431"/>
    </source>
</evidence>